<name>A0AAV2GFQ8_9ROSI</name>
<evidence type="ECO:0000256" key="2">
    <source>
        <dbReference type="ARBA" id="ARBA00009995"/>
    </source>
</evidence>
<evidence type="ECO:0000256" key="3">
    <source>
        <dbReference type="ARBA" id="ARBA00022676"/>
    </source>
</evidence>
<dbReference type="EC" id="2.4.1.-" evidence="7"/>
<evidence type="ECO:0000256" key="4">
    <source>
        <dbReference type="ARBA" id="ARBA00022679"/>
    </source>
</evidence>
<dbReference type="AlphaFoldDB" id="A0AAV2GFQ8"/>
<dbReference type="InterPro" id="IPR002213">
    <property type="entry name" value="UDP_glucos_trans"/>
</dbReference>
<dbReference type="SUPFAM" id="SSF53756">
    <property type="entry name" value="UDP-Glycosyltransferase/glycogen phosphorylase"/>
    <property type="match status" value="1"/>
</dbReference>
<organism evidence="8 9">
    <name type="scientific">Linum trigynum</name>
    <dbReference type="NCBI Taxonomy" id="586398"/>
    <lineage>
        <taxon>Eukaryota</taxon>
        <taxon>Viridiplantae</taxon>
        <taxon>Streptophyta</taxon>
        <taxon>Embryophyta</taxon>
        <taxon>Tracheophyta</taxon>
        <taxon>Spermatophyta</taxon>
        <taxon>Magnoliopsida</taxon>
        <taxon>eudicotyledons</taxon>
        <taxon>Gunneridae</taxon>
        <taxon>Pentapetalae</taxon>
        <taxon>rosids</taxon>
        <taxon>fabids</taxon>
        <taxon>Malpighiales</taxon>
        <taxon>Linaceae</taxon>
        <taxon>Linum</taxon>
    </lineage>
</organism>
<dbReference type="FunFam" id="3.40.50.2000:FF:000103">
    <property type="entry name" value="Glycosyltransferase"/>
    <property type="match status" value="1"/>
</dbReference>
<comment type="pathway">
    <text evidence="1">Pigment biosynthesis; anthocyanin biosynthesis.</text>
</comment>
<evidence type="ECO:0000313" key="9">
    <source>
        <dbReference type="Proteomes" id="UP001497516"/>
    </source>
</evidence>
<dbReference type="EMBL" id="OZ034821">
    <property type="protein sequence ID" value="CAL1409514.1"/>
    <property type="molecule type" value="Genomic_DNA"/>
</dbReference>
<comment type="similarity">
    <text evidence="2 6">Belongs to the UDP-glycosyltransferase family.</text>
</comment>
<comment type="catalytic activity">
    <reaction evidence="5">
        <text>an anthocyanidin + UDP-alpha-D-glucose + H(+) = an anthocyanidin 3-O-beta-D-glucoside + UDP</text>
        <dbReference type="Rhea" id="RHEA:20093"/>
        <dbReference type="ChEBI" id="CHEBI:15378"/>
        <dbReference type="ChEBI" id="CHEBI:16307"/>
        <dbReference type="ChEBI" id="CHEBI:58223"/>
        <dbReference type="ChEBI" id="CHEBI:58885"/>
        <dbReference type="ChEBI" id="CHEBI:143576"/>
        <dbReference type="EC" id="2.4.1.115"/>
    </reaction>
</comment>
<gene>
    <name evidence="8" type="ORF">LTRI10_LOCUS49009</name>
</gene>
<accession>A0AAV2GFQ8</accession>
<evidence type="ECO:0000256" key="7">
    <source>
        <dbReference type="RuleBase" id="RU362057"/>
    </source>
</evidence>
<dbReference type="PROSITE" id="PS00375">
    <property type="entry name" value="UDPGT"/>
    <property type="match status" value="1"/>
</dbReference>
<evidence type="ECO:0000256" key="5">
    <source>
        <dbReference type="ARBA" id="ARBA00047606"/>
    </source>
</evidence>
<reference evidence="8 9" key="1">
    <citation type="submission" date="2024-04" db="EMBL/GenBank/DDBJ databases">
        <authorList>
            <person name="Fracassetti M."/>
        </authorList>
    </citation>
    <scope>NUCLEOTIDE SEQUENCE [LARGE SCALE GENOMIC DNA]</scope>
</reference>
<dbReference type="Gene3D" id="3.40.50.2000">
    <property type="entry name" value="Glycogen Phosphorylase B"/>
    <property type="match status" value="2"/>
</dbReference>
<sequence>MAPAAAGNEGTNKDHIVLIPFMAQGHIIPFLALALHLEQRRNCAVTLVNTPLNIAKLRRSIPPSSSVRLLEIPFRSSDHGLPPGTENTDSLPYDLILKFLISSLRLEPTLSSLVADLAAGEAGFPPPICIVTDMFFSWCADISHRYGIFHAVFNAGGGYGFACYYSLWLNLPHRRQNSVSDSGDAGEEKDSVFEEFTLPDFPEASTLHITQLPPFLQSADGSDPFSVFQRVVLSKWANADAILVNTVEGFDGLGLDYFRRKLGKPVFPIGPVLLKNSPTKTDTGMTNSPEICKNWLDSKPARSVLFVSFGSQNTIAEAQMKELAVGLEASGTNFIWVIRPPLGFDINSEFRDEDWLPEGFPERIEASGKGLLVRRWAPQVEILSHESVGGFLSHCGWNSVLESLSCGVPILGWPLAAEQFYNSKVLEEEIGVSVEVGRGKEIVVRSGDLKDKIEMVMVGGAKGNEIRRRASEIREMIKDAVNEDGEGKGSSVEAMDEFLNAAVVFRGRKINGGKSEA</sequence>
<protein>
    <recommendedName>
        <fullName evidence="7">Glycosyltransferase</fullName>
        <ecNumber evidence="7">2.4.1.-</ecNumber>
    </recommendedName>
</protein>
<dbReference type="Pfam" id="PF00201">
    <property type="entry name" value="UDPGT"/>
    <property type="match status" value="1"/>
</dbReference>
<evidence type="ECO:0000256" key="1">
    <source>
        <dbReference type="ARBA" id="ARBA00004935"/>
    </source>
</evidence>
<keyword evidence="9" id="KW-1185">Reference proteome</keyword>
<dbReference type="InterPro" id="IPR035595">
    <property type="entry name" value="UDP_glycos_trans_CS"/>
</dbReference>
<dbReference type="Proteomes" id="UP001497516">
    <property type="component" value="Chromosome 8"/>
</dbReference>
<keyword evidence="4 6" id="KW-0808">Transferase</keyword>
<dbReference type="GO" id="GO:0047213">
    <property type="term" value="F:anthocyanidin 3-O-glucosyltransferase activity"/>
    <property type="evidence" value="ECO:0007669"/>
    <property type="project" value="UniProtKB-EC"/>
</dbReference>
<dbReference type="FunFam" id="3.40.50.2000:FF:000064">
    <property type="entry name" value="Glycosyltransferase"/>
    <property type="match status" value="1"/>
</dbReference>
<evidence type="ECO:0000313" key="8">
    <source>
        <dbReference type="EMBL" id="CAL1409514.1"/>
    </source>
</evidence>
<evidence type="ECO:0000256" key="6">
    <source>
        <dbReference type="RuleBase" id="RU003718"/>
    </source>
</evidence>
<dbReference type="PANTHER" id="PTHR48047:SF84">
    <property type="entry name" value="GLYCOSYLTRANSFERASE"/>
    <property type="match status" value="1"/>
</dbReference>
<keyword evidence="3 6" id="KW-0328">Glycosyltransferase</keyword>
<proteinExistence type="inferred from homology"/>
<dbReference type="CDD" id="cd03784">
    <property type="entry name" value="GT1_Gtf-like"/>
    <property type="match status" value="1"/>
</dbReference>
<dbReference type="PANTHER" id="PTHR48047">
    <property type="entry name" value="GLYCOSYLTRANSFERASE"/>
    <property type="match status" value="1"/>
</dbReference>